<gene>
    <name evidence="3" type="ORF">DCO61_07775</name>
    <name evidence="4" type="ORF">LS64_008970</name>
</gene>
<dbReference type="PANTHER" id="PTHR16301:SF20">
    <property type="entry name" value="IMPACT FAMILY MEMBER YIGZ"/>
    <property type="match status" value="1"/>
</dbReference>
<dbReference type="RefSeq" id="WP_052062576.1">
    <property type="nucleotide sequence ID" value="NZ_JRMP02000015.1"/>
</dbReference>
<evidence type="ECO:0000313" key="6">
    <source>
        <dbReference type="Proteomes" id="UP000477070"/>
    </source>
</evidence>
<dbReference type="GO" id="GO:0006446">
    <property type="term" value="P:regulation of translational initiation"/>
    <property type="evidence" value="ECO:0007669"/>
    <property type="project" value="TreeGrafter"/>
</dbReference>
<dbReference type="AlphaFoldDB" id="A0A347W4N6"/>
<reference evidence="3 6" key="4">
    <citation type="submission" date="2019-12" db="EMBL/GenBank/DDBJ databases">
        <title>Multi-Generational Helicobacter saguini Isolates.</title>
        <authorList>
            <person name="Mannion A."/>
            <person name="Shen Z."/>
            <person name="Fox J.G."/>
        </authorList>
    </citation>
    <scope>NUCLEOTIDE SEQUENCE [LARGE SCALE GENOMIC DNA]</scope>
    <source>
        <strain evidence="3">16-048</strain>
        <strain evidence="6">16-048 (F4)</strain>
    </source>
</reference>
<dbReference type="Proteomes" id="UP000477070">
    <property type="component" value="Unassembled WGS sequence"/>
</dbReference>
<dbReference type="EMBL" id="JRMP02000015">
    <property type="protein sequence ID" value="TLD93236.1"/>
    <property type="molecule type" value="Genomic_DNA"/>
</dbReference>
<evidence type="ECO:0000259" key="2">
    <source>
        <dbReference type="Pfam" id="PF01205"/>
    </source>
</evidence>
<dbReference type="Gene3D" id="3.30.230.30">
    <property type="entry name" value="Impact, N-terminal domain"/>
    <property type="match status" value="1"/>
</dbReference>
<feature type="domain" description="Impact N-terminal" evidence="2">
    <location>
        <begin position="25"/>
        <end position="134"/>
    </location>
</feature>
<dbReference type="GO" id="GO:0005737">
    <property type="term" value="C:cytoplasm"/>
    <property type="evidence" value="ECO:0007669"/>
    <property type="project" value="TreeGrafter"/>
</dbReference>
<accession>A0A347W4N6</accession>
<reference evidence="4 5" key="2">
    <citation type="journal article" date="2016" name="Infect. Immun.">
        <title>Helicobacter saguini, a Novel Helicobacter Isolated from Cotton-Top Tamarins with Ulcerative Colitis, Has Proinflammatory Properties and Induces Typhlocolitis and Dysplasia in Gnotobiotic IL-10-/- Mice.</title>
        <authorList>
            <person name="Shen Z."/>
            <person name="Mannion A."/>
            <person name="Whary M.T."/>
            <person name="Muthupalani S."/>
            <person name="Sheh A."/>
            <person name="Feng Y."/>
            <person name="Gong G."/>
            <person name="Vandamme P."/>
            <person name="Holcombe H.R."/>
            <person name="Paster B.J."/>
            <person name="Fox J.G."/>
        </authorList>
    </citation>
    <scope>NUCLEOTIDE SEQUENCE [LARGE SCALE GENOMIC DNA]</scope>
    <source>
        <strain evidence="4 5">MIT 97-6194</strain>
    </source>
</reference>
<evidence type="ECO:0000256" key="1">
    <source>
        <dbReference type="ARBA" id="ARBA00007665"/>
    </source>
</evidence>
<protein>
    <submittedName>
        <fullName evidence="4">YigZ family protein</fullName>
    </submittedName>
</protein>
<reference evidence="4" key="3">
    <citation type="submission" date="2018-04" db="EMBL/GenBank/DDBJ databases">
        <authorList>
            <person name="Sheh A."/>
            <person name="Shen Z."/>
            <person name="Mannion A.J."/>
            <person name="Fox J.G."/>
        </authorList>
    </citation>
    <scope>NUCLEOTIDE SEQUENCE</scope>
    <source>
        <strain evidence="4">MIT 97-6194</strain>
    </source>
</reference>
<proteinExistence type="inferred from homology"/>
<name>A0A347W4N6_9HELI</name>
<dbReference type="PANTHER" id="PTHR16301">
    <property type="entry name" value="IMPACT-RELATED"/>
    <property type="match status" value="1"/>
</dbReference>
<evidence type="ECO:0000313" key="3">
    <source>
        <dbReference type="EMBL" id="MWV69901.1"/>
    </source>
</evidence>
<keyword evidence="5" id="KW-1185">Reference proteome</keyword>
<dbReference type="EMBL" id="QBIU01000001">
    <property type="protein sequence ID" value="MWV69901.1"/>
    <property type="molecule type" value="Genomic_DNA"/>
</dbReference>
<sequence length="207" mass="23125">MFVLDCANFEIAGFKGFKGEIFEVKASKFITHLFALDSITSFESSRKMIIESLRESHKKAVHFVESFRVLNEFNQVVEGFSDDGEPRGSSGEPCLQVLRGESLINIFCVCMRYFGGVKLGVGGLVRAYSGSVLDSINMAKKLGYLKLYEAIVTKIIESKAANFNKISHLANKLNIKITNKEFFGENMTLTLSGTKEKLKEFCDDCNL</sequence>
<dbReference type="InterPro" id="IPR001498">
    <property type="entry name" value="Impact_N"/>
</dbReference>
<organism evidence="4 5">
    <name type="scientific">Helicobacter saguini</name>
    <dbReference type="NCBI Taxonomy" id="1548018"/>
    <lineage>
        <taxon>Bacteria</taxon>
        <taxon>Pseudomonadati</taxon>
        <taxon>Campylobacterota</taxon>
        <taxon>Epsilonproteobacteria</taxon>
        <taxon>Campylobacterales</taxon>
        <taxon>Helicobacteraceae</taxon>
        <taxon>Helicobacter</taxon>
    </lineage>
</organism>
<dbReference type="OrthoDB" id="9813771at2"/>
<dbReference type="InterPro" id="IPR023582">
    <property type="entry name" value="Impact"/>
</dbReference>
<dbReference type="Pfam" id="PF01205">
    <property type="entry name" value="Impact_N"/>
    <property type="match status" value="1"/>
</dbReference>
<dbReference type="Proteomes" id="UP000029714">
    <property type="component" value="Unassembled WGS sequence"/>
</dbReference>
<dbReference type="SUPFAM" id="SSF54211">
    <property type="entry name" value="Ribosomal protein S5 domain 2-like"/>
    <property type="match status" value="1"/>
</dbReference>
<reference evidence="4 5" key="1">
    <citation type="journal article" date="2014" name="Genome Announc.">
        <title>Draft genome sequences of eight enterohepatic helicobacter species isolated from both laboratory and wild rodents.</title>
        <authorList>
            <person name="Sheh A."/>
            <person name="Shen Z."/>
            <person name="Fox J.G."/>
        </authorList>
    </citation>
    <scope>NUCLEOTIDE SEQUENCE [LARGE SCALE GENOMIC DNA]</scope>
    <source>
        <strain evidence="4 5">MIT 97-6194</strain>
    </source>
</reference>
<comment type="similarity">
    <text evidence="1">Belongs to the IMPACT family.</text>
</comment>
<comment type="caution">
    <text evidence="4">The sequence shown here is derived from an EMBL/GenBank/DDBJ whole genome shotgun (WGS) entry which is preliminary data.</text>
</comment>
<evidence type="ECO:0000313" key="5">
    <source>
        <dbReference type="Proteomes" id="UP000029714"/>
    </source>
</evidence>
<dbReference type="InterPro" id="IPR020568">
    <property type="entry name" value="Ribosomal_Su5_D2-typ_SF"/>
</dbReference>
<dbReference type="STRING" id="1548018.LS64_10205"/>
<evidence type="ECO:0000313" key="4">
    <source>
        <dbReference type="EMBL" id="TLD93236.1"/>
    </source>
</evidence>
<dbReference type="InterPro" id="IPR036956">
    <property type="entry name" value="Impact_N_sf"/>
</dbReference>